<sequence>MKILTEEQVAGHNVAIFRGAAEGLLCTAALAIPASFLLNRRWTYYRSLPLSLKVLGAVMIIAPLTSIQAERRGLEFDREVNWTGAGRMELDRVASEEQARWSGLSVKEKISDWASRHQYGIIFGSWALSIAVAGGIISRDRYQSVPQKVVQARVWAQGLTVGVLLVAGALTHSKRQEAMAHRKAPIDHSWQTLLDEQEKERLQQKQV</sequence>
<dbReference type="AlphaFoldDB" id="A0A0C2YZ84"/>
<evidence type="ECO:0000313" key="7">
    <source>
        <dbReference type="EMBL" id="KIM54903.1"/>
    </source>
</evidence>
<dbReference type="OrthoDB" id="1915122at2759"/>
<dbReference type="Pfam" id="PF04588">
    <property type="entry name" value="HIG_1_N"/>
    <property type="match status" value="1"/>
</dbReference>
<reference evidence="7 8" key="1">
    <citation type="submission" date="2014-04" db="EMBL/GenBank/DDBJ databases">
        <authorList>
            <consortium name="DOE Joint Genome Institute"/>
            <person name="Kuo A."/>
            <person name="Kohler A."/>
            <person name="Nagy L.G."/>
            <person name="Floudas D."/>
            <person name="Copeland A."/>
            <person name="Barry K.W."/>
            <person name="Cichocki N."/>
            <person name="Veneault-Fourrey C."/>
            <person name="LaButti K."/>
            <person name="Lindquist E.A."/>
            <person name="Lipzen A."/>
            <person name="Lundell T."/>
            <person name="Morin E."/>
            <person name="Murat C."/>
            <person name="Sun H."/>
            <person name="Tunlid A."/>
            <person name="Henrissat B."/>
            <person name="Grigoriev I.V."/>
            <person name="Hibbett D.S."/>
            <person name="Martin F."/>
            <person name="Nordberg H.P."/>
            <person name="Cantor M.N."/>
            <person name="Hua S.X."/>
        </authorList>
    </citation>
    <scope>NUCLEOTIDE SEQUENCE [LARGE SCALE GENOMIC DNA]</scope>
    <source>
        <strain evidence="7 8">Foug A</strain>
    </source>
</reference>
<dbReference type="InterPro" id="IPR007667">
    <property type="entry name" value="Hypoxia_induced_domain"/>
</dbReference>
<dbReference type="GO" id="GO:0005739">
    <property type="term" value="C:mitochondrion"/>
    <property type="evidence" value="ECO:0007669"/>
    <property type="project" value="UniProtKB-SubCell"/>
</dbReference>
<organism evidence="7 8">
    <name type="scientific">Scleroderma citrinum Foug A</name>
    <dbReference type="NCBI Taxonomy" id="1036808"/>
    <lineage>
        <taxon>Eukaryota</taxon>
        <taxon>Fungi</taxon>
        <taxon>Dikarya</taxon>
        <taxon>Basidiomycota</taxon>
        <taxon>Agaricomycotina</taxon>
        <taxon>Agaricomycetes</taxon>
        <taxon>Agaricomycetidae</taxon>
        <taxon>Boletales</taxon>
        <taxon>Sclerodermatineae</taxon>
        <taxon>Sclerodermataceae</taxon>
        <taxon>Scleroderma</taxon>
    </lineage>
</organism>
<comment type="subcellular location">
    <subcellularLocation>
        <location evidence="1">Mitochondrion</location>
    </subcellularLocation>
</comment>
<dbReference type="InterPro" id="IPR040153">
    <property type="entry name" value="Rcf2"/>
</dbReference>
<dbReference type="STRING" id="1036808.A0A0C2YZ84"/>
<keyword evidence="2 5" id="KW-0812">Transmembrane</keyword>
<keyword evidence="3 5" id="KW-1133">Transmembrane helix</keyword>
<dbReference type="EMBL" id="KN822144">
    <property type="protein sequence ID" value="KIM54903.1"/>
    <property type="molecule type" value="Genomic_DNA"/>
</dbReference>
<name>A0A0C2YZ84_9AGAM</name>
<evidence type="ECO:0000256" key="5">
    <source>
        <dbReference type="SAM" id="Phobius"/>
    </source>
</evidence>
<dbReference type="PROSITE" id="PS51503">
    <property type="entry name" value="HIG1"/>
    <property type="match status" value="1"/>
</dbReference>
<reference evidence="8" key="2">
    <citation type="submission" date="2015-01" db="EMBL/GenBank/DDBJ databases">
        <title>Evolutionary Origins and Diversification of the Mycorrhizal Mutualists.</title>
        <authorList>
            <consortium name="DOE Joint Genome Institute"/>
            <consortium name="Mycorrhizal Genomics Consortium"/>
            <person name="Kohler A."/>
            <person name="Kuo A."/>
            <person name="Nagy L.G."/>
            <person name="Floudas D."/>
            <person name="Copeland A."/>
            <person name="Barry K.W."/>
            <person name="Cichocki N."/>
            <person name="Veneault-Fourrey C."/>
            <person name="LaButti K."/>
            <person name="Lindquist E.A."/>
            <person name="Lipzen A."/>
            <person name="Lundell T."/>
            <person name="Morin E."/>
            <person name="Murat C."/>
            <person name="Riley R."/>
            <person name="Ohm R."/>
            <person name="Sun H."/>
            <person name="Tunlid A."/>
            <person name="Henrissat B."/>
            <person name="Grigoriev I.V."/>
            <person name="Hibbett D.S."/>
            <person name="Martin F."/>
        </authorList>
    </citation>
    <scope>NUCLEOTIDE SEQUENCE [LARGE SCALE GENOMIC DNA]</scope>
    <source>
        <strain evidence="8">Foug A</strain>
    </source>
</reference>
<accession>A0A0C2YZ84</accession>
<evidence type="ECO:0000259" key="6">
    <source>
        <dbReference type="PROSITE" id="PS51503"/>
    </source>
</evidence>
<feature type="domain" description="HIG1" evidence="6">
    <location>
        <begin position="91"/>
        <end position="182"/>
    </location>
</feature>
<keyword evidence="8" id="KW-1185">Reference proteome</keyword>
<dbReference type="GO" id="GO:0033617">
    <property type="term" value="P:mitochondrial respiratory chain complex IV assembly"/>
    <property type="evidence" value="ECO:0007669"/>
    <property type="project" value="TreeGrafter"/>
</dbReference>
<dbReference type="InParanoid" id="A0A0C2YZ84"/>
<evidence type="ECO:0000256" key="3">
    <source>
        <dbReference type="ARBA" id="ARBA00022989"/>
    </source>
</evidence>
<protein>
    <recommendedName>
        <fullName evidence="6">HIG1 domain-containing protein</fullName>
    </recommendedName>
</protein>
<gene>
    <name evidence="7" type="ORF">SCLCIDRAFT_17520</name>
</gene>
<evidence type="ECO:0000256" key="2">
    <source>
        <dbReference type="ARBA" id="ARBA00022692"/>
    </source>
</evidence>
<evidence type="ECO:0000313" key="8">
    <source>
        <dbReference type="Proteomes" id="UP000053989"/>
    </source>
</evidence>
<keyword evidence="4 5" id="KW-0472">Membrane</keyword>
<feature type="transmembrane region" description="Helical" evidence="5">
    <location>
        <begin position="154"/>
        <end position="173"/>
    </location>
</feature>
<dbReference type="Proteomes" id="UP000053989">
    <property type="component" value="Unassembled WGS sequence"/>
</dbReference>
<dbReference type="FunCoup" id="A0A0C2YZ84">
    <property type="interactions" value="61"/>
</dbReference>
<dbReference type="HOGENOM" id="CLU_079101_1_0_1"/>
<dbReference type="PANTHER" id="PTHR28018">
    <property type="entry name" value="RESPIRATORY SUPERCOMPLEX FACTOR 2, MITOCHONDRIAL"/>
    <property type="match status" value="1"/>
</dbReference>
<feature type="transmembrane region" description="Helical" evidence="5">
    <location>
        <begin position="119"/>
        <end position="138"/>
    </location>
</feature>
<evidence type="ECO:0000256" key="4">
    <source>
        <dbReference type="ARBA" id="ARBA00023136"/>
    </source>
</evidence>
<evidence type="ECO:0000256" key="1">
    <source>
        <dbReference type="ARBA" id="ARBA00004173"/>
    </source>
</evidence>
<dbReference type="PANTHER" id="PTHR28018:SF3">
    <property type="entry name" value="RESPIRATORY SUPERCOMPLEX FACTOR 2, MITOCHONDRIAL"/>
    <property type="match status" value="1"/>
</dbReference>
<proteinExistence type="predicted"/>
<feature type="transmembrane region" description="Helical" evidence="5">
    <location>
        <begin position="20"/>
        <end position="38"/>
    </location>
</feature>